<keyword evidence="1" id="KW-0472">Membrane</keyword>
<dbReference type="Proteomes" id="UP000561681">
    <property type="component" value="Unassembled WGS sequence"/>
</dbReference>
<organism evidence="2 3">
    <name type="scientific">Flavobacterium nitrogenifigens</name>
    <dbReference type="NCBI Taxonomy" id="1617283"/>
    <lineage>
        <taxon>Bacteria</taxon>
        <taxon>Pseudomonadati</taxon>
        <taxon>Bacteroidota</taxon>
        <taxon>Flavobacteriia</taxon>
        <taxon>Flavobacteriales</taxon>
        <taxon>Flavobacteriaceae</taxon>
        <taxon>Flavobacterium</taxon>
    </lineage>
</organism>
<feature type="transmembrane region" description="Helical" evidence="1">
    <location>
        <begin position="117"/>
        <end position="139"/>
    </location>
</feature>
<dbReference type="AlphaFoldDB" id="A0A7W7IV59"/>
<dbReference type="RefSeq" id="WP_184159377.1">
    <property type="nucleotide sequence ID" value="NZ_JACHLD010000001.1"/>
</dbReference>
<sequence length="452" mass="52280">MIKSYKIISIVQFFVLIAVAFLFYTIQGGIDFKVISKISSLLIGFSLFFVLGISIVIQRLIVVVINSDSDDNAEKNEDKFWRNSFLINVVFSSIVLLCSLVSVVLSLKIGIKGYEDFGIRFSVFLGIVFAASLFVAIFLKIKDSVNEVSPILSVLMIFLSVLVFGGSLFIGFDNLLTLQYSKNEVVDNLETIPEVDETTVMRTDTAYAVIDSFEIDSLTIRRELDKVRDYEGDYYGIKDFSYPEIEKEVYSKGIFENYNWYQTQDFLRIFLSDFLKLKKDQSFMEIRRSIQVGLRVNNIPKILDAIKMVRYNSKDLEGTFQNYRPLIYAFLSNKVYYDSNLNLLVDALIKSCDDIDQLDPDMNALENIYDSMIPSGKHPMVYYRKIKPYVSPAVLKLIKENADRNGESLYSTQLTTVWIYGFWARRNKERNIWATYRILLEIKEHYDVKEND</sequence>
<feature type="transmembrane region" description="Helical" evidence="1">
    <location>
        <begin position="151"/>
        <end position="172"/>
    </location>
</feature>
<proteinExistence type="predicted"/>
<keyword evidence="3" id="KW-1185">Reference proteome</keyword>
<evidence type="ECO:0000256" key="1">
    <source>
        <dbReference type="SAM" id="Phobius"/>
    </source>
</evidence>
<gene>
    <name evidence="2" type="ORF">HNP37_001203</name>
</gene>
<comment type="caution">
    <text evidence="2">The sequence shown here is derived from an EMBL/GenBank/DDBJ whole genome shotgun (WGS) entry which is preliminary data.</text>
</comment>
<name>A0A7W7IV59_9FLAO</name>
<keyword evidence="1" id="KW-1133">Transmembrane helix</keyword>
<evidence type="ECO:0000313" key="2">
    <source>
        <dbReference type="EMBL" id="MBB4801164.1"/>
    </source>
</evidence>
<evidence type="ECO:0000313" key="3">
    <source>
        <dbReference type="Proteomes" id="UP000561681"/>
    </source>
</evidence>
<protein>
    <submittedName>
        <fullName evidence="2">Uncharacterized protein</fullName>
    </submittedName>
</protein>
<reference evidence="2 3" key="1">
    <citation type="submission" date="2020-08" db="EMBL/GenBank/DDBJ databases">
        <title>Functional genomics of gut bacteria from endangered species of beetles.</title>
        <authorList>
            <person name="Carlos-Shanley C."/>
        </authorList>
    </citation>
    <scope>NUCLEOTIDE SEQUENCE [LARGE SCALE GENOMIC DNA]</scope>
    <source>
        <strain evidence="2 3">S00142</strain>
    </source>
</reference>
<dbReference type="EMBL" id="JACHLD010000001">
    <property type="protein sequence ID" value="MBB4801164.1"/>
    <property type="molecule type" value="Genomic_DNA"/>
</dbReference>
<accession>A0A7W7IV59</accession>
<feature type="transmembrane region" description="Helical" evidence="1">
    <location>
        <begin position="6"/>
        <end position="26"/>
    </location>
</feature>
<keyword evidence="1" id="KW-0812">Transmembrane</keyword>
<feature type="transmembrane region" description="Helical" evidence="1">
    <location>
        <begin position="38"/>
        <end position="65"/>
    </location>
</feature>
<feature type="transmembrane region" description="Helical" evidence="1">
    <location>
        <begin position="85"/>
        <end position="105"/>
    </location>
</feature>